<evidence type="ECO:0000313" key="4">
    <source>
        <dbReference type="Proteomes" id="UP000654075"/>
    </source>
</evidence>
<evidence type="ECO:0000313" key="3">
    <source>
        <dbReference type="EMBL" id="CAE8680263.1"/>
    </source>
</evidence>
<name>A0A813DPH3_POLGL</name>
<comment type="caution">
    <text evidence="1">The sequence shown here is derived from an EMBL/GenBank/DDBJ whole genome shotgun (WGS) entry which is preliminary data.</text>
</comment>
<dbReference type="Proteomes" id="UP000654075">
    <property type="component" value="Unassembled WGS sequence"/>
</dbReference>
<proteinExistence type="predicted"/>
<dbReference type="EMBL" id="CAJNNV010003892">
    <property type="protein sequence ID" value="CAE8589807.1"/>
    <property type="molecule type" value="Genomic_DNA"/>
</dbReference>
<reference evidence="1" key="1">
    <citation type="submission" date="2021-02" db="EMBL/GenBank/DDBJ databases">
        <authorList>
            <person name="Dougan E. K."/>
            <person name="Rhodes N."/>
            <person name="Thang M."/>
            <person name="Chan C."/>
        </authorList>
    </citation>
    <scope>NUCLEOTIDE SEQUENCE</scope>
</reference>
<organism evidence="1 4">
    <name type="scientific">Polarella glacialis</name>
    <name type="common">Dinoflagellate</name>
    <dbReference type="NCBI Taxonomy" id="89957"/>
    <lineage>
        <taxon>Eukaryota</taxon>
        <taxon>Sar</taxon>
        <taxon>Alveolata</taxon>
        <taxon>Dinophyceae</taxon>
        <taxon>Suessiales</taxon>
        <taxon>Suessiaceae</taxon>
        <taxon>Polarella</taxon>
    </lineage>
</organism>
<evidence type="ECO:0000313" key="2">
    <source>
        <dbReference type="EMBL" id="CAE8601673.1"/>
    </source>
</evidence>
<gene>
    <name evidence="2" type="ORF">PGLA1383_LOCUS19958</name>
    <name evidence="1" type="ORF">PGLA1383_LOCUS8539</name>
    <name evidence="3" type="ORF">PGLA2088_LOCUS21815</name>
</gene>
<accession>A0A813DPH3</accession>
<dbReference type="Proteomes" id="UP000626109">
    <property type="component" value="Unassembled WGS sequence"/>
</dbReference>
<dbReference type="AlphaFoldDB" id="A0A813DPH3"/>
<dbReference type="EMBL" id="CAJNNV010013404">
    <property type="protein sequence ID" value="CAE8601673.1"/>
    <property type="molecule type" value="Genomic_DNA"/>
</dbReference>
<sequence>MAAVGESLKSDTPEAIDIGSSIGDIGGIVAEAVGQIARNSTPDELGKRGGAVGSAIGDIGGAIAGITGQIGGGIASAIRANGAAIKENHMPGCNDQSSNRRV</sequence>
<dbReference type="EMBL" id="CAJNNW010025836">
    <property type="protein sequence ID" value="CAE8680263.1"/>
    <property type="molecule type" value="Genomic_DNA"/>
</dbReference>
<keyword evidence="4" id="KW-1185">Reference proteome</keyword>
<evidence type="ECO:0000313" key="1">
    <source>
        <dbReference type="EMBL" id="CAE8589807.1"/>
    </source>
</evidence>
<protein>
    <submittedName>
        <fullName evidence="1">Uncharacterized protein</fullName>
    </submittedName>
</protein>